<accession>A0A1I7FKI0</accession>
<dbReference type="PROSITE" id="PS50893">
    <property type="entry name" value="ABC_TRANSPORTER_2"/>
    <property type="match status" value="1"/>
</dbReference>
<dbReference type="GO" id="GO:0098796">
    <property type="term" value="C:membrane protein complex"/>
    <property type="evidence" value="ECO:0007669"/>
    <property type="project" value="UniProtKB-ARBA"/>
</dbReference>
<evidence type="ECO:0000256" key="3">
    <source>
        <dbReference type="ARBA" id="ARBA00022741"/>
    </source>
</evidence>
<dbReference type="SMART" id="SM00382">
    <property type="entry name" value="AAA"/>
    <property type="match status" value="1"/>
</dbReference>
<dbReference type="EMBL" id="FPBO01000002">
    <property type="protein sequence ID" value="SFU36655.1"/>
    <property type="molecule type" value="Genomic_DNA"/>
</dbReference>
<dbReference type="OrthoDB" id="581709at2"/>
<dbReference type="PROSITE" id="PS00211">
    <property type="entry name" value="ABC_TRANSPORTER_1"/>
    <property type="match status" value="1"/>
</dbReference>
<dbReference type="STRING" id="1035707.SAMN05216552_1002105"/>
<evidence type="ECO:0000259" key="8">
    <source>
        <dbReference type="PROSITE" id="PS50893"/>
    </source>
</evidence>
<dbReference type="GO" id="GO:0022857">
    <property type="term" value="F:transmembrane transporter activity"/>
    <property type="evidence" value="ECO:0007669"/>
    <property type="project" value="TreeGrafter"/>
</dbReference>
<keyword evidence="5" id="KW-0472">Membrane</keyword>
<reference evidence="10" key="1">
    <citation type="submission" date="2016-10" db="EMBL/GenBank/DDBJ databases">
        <authorList>
            <person name="Varghese N."/>
            <person name="Submissions S."/>
        </authorList>
    </citation>
    <scope>NUCLEOTIDE SEQUENCE [LARGE SCALE GENOMIC DNA]</scope>
    <source>
        <strain evidence="10">CGMCC 1.11014</strain>
    </source>
</reference>
<evidence type="ECO:0000313" key="10">
    <source>
        <dbReference type="Proteomes" id="UP000199391"/>
    </source>
</evidence>
<evidence type="ECO:0000256" key="2">
    <source>
        <dbReference type="ARBA" id="ARBA00022475"/>
    </source>
</evidence>
<dbReference type="Proteomes" id="UP000199391">
    <property type="component" value="Unassembled WGS sequence"/>
</dbReference>
<dbReference type="InterPro" id="IPR003439">
    <property type="entry name" value="ABC_transporter-like_ATP-bd"/>
</dbReference>
<keyword evidence="4 9" id="KW-0067">ATP-binding</keyword>
<keyword evidence="2" id="KW-1003">Cell membrane</keyword>
<dbReference type="FunFam" id="3.40.50.300:FF:000032">
    <property type="entry name" value="Export ABC transporter ATP-binding protein"/>
    <property type="match status" value="1"/>
</dbReference>
<dbReference type="GO" id="GO:0005886">
    <property type="term" value="C:plasma membrane"/>
    <property type="evidence" value="ECO:0007669"/>
    <property type="project" value="TreeGrafter"/>
</dbReference>
<dbReference type="InterPro" id="IPR003593">
    <property type="entry name" value="AAA+_ATPase"/>
</dbReference>
<name>A0A1I7FKI0_9BURK</name>
<comment type="similarity">
    <text evidence="7">Belongs to the ABC transporter superfamily. Macrolide exporter (TC 3.A.1.122) family.</text>
</comment>
<evidence type="ECO:0000256" key="6">
    <source>
        <dbReference type="ARBA" id="ARBA00023251"/>
    </source>
</evidence>
<keyword evidence="5" id="KW-0812">Transmembrane</keyword>
<proteinExistence type="inferred from homology"/>
<evidence type="ECO:0000256" key="4">
    <source>
        <dbReference type="ARBA" id="ARBA00022840"/>
    </source>
</evidence>
<feature type="domain" description="ABC transporter" evidence="8">
    <location>
        <begin position="9"/>
        <end position="238"/>
    </location>
</feature>
<dbReference type="PANTHER" id="PTHR24220">
    <property type="entry name" value="IMPORT ATP-BINDING PROTEIN"/>
    <property type="match status" value="1"/>
</dbReference>
<keyword evidence="6" id="KW-0046">Antibiotic resistance</keyword>
<evidence type="ECO:0000256" key="7">
    <source>
        <dbReference type="ARBA" id="ARBA00038388"/>
    </source>
</evidence>
<dbReference type="RefSeq" id="WP_093553229.1">
    <property type="nucleotide sequence ID" value="NZ_FPBO01000002.1"/>
</dbReference>
<dbReference type="GO" id="GO:0005524">
    <property type="term" value="F:ATP binding"/>
    <property type="evidence" value="ECO:0007669"/>
    <property type="project" value="UniProtKB-KW"/>
</dbReference>
<evidence type="ECO:0000256" key="5">
    <source>
        <dbReference type="ARBA" id="ARBA00022989"/>
    </source>
</evidence>
<dbReference type="GO" id="GO:0046677">
    <property type="term" value="P:response to antibiotic"/>
    <property type="evidence" value="ECO:0007669"/>
    <property type="project" value="UniProtKB-KW"/>
</dbReference>
<dbReference type="InterPro" id="IPR027417">
    <property type="entry name" value="P-loop_NTPase"/>
</dbReference>
<evidence type="ECO:0000313" key="9">
    <source>
        <dbReference type="EMBL" id="SFU36655.1"/>
    </source>
</evidence>
<keyword evidence="5" id="KW-1133">Transmembrane helix</keyword>
<keyword evidence="1" id="KW-0813">Transport</keyword>
<keyword evidence="10" id="KW-1185">Reference proteome</keyword>
<dbReference type="InterPro" id="IPR015854">
    <property type="entry name" value="ABC_transpr_LolD-like"/>
</dbReference>
<dbReference type="InterPro" id="IPR017871">
    <property type="entry name" value="ABC_transporter-like_CS"/>
</dbReference>
<gene>
    <name evidence="9" type="ORF">SAMN05216552_1002105</name>
</gene>
<evidence type="ECO:0000256" key="1">
    <source>
        <dbReference type="ARBA" id="ARBA00022448"/>
    </source>
</evidence>
<dbReference type="SUPFAM" id="SSF52540">
    <property type="entry name" value="P-loop containing nucleoside triphosphate hydrolases"/>
    <property type="match status" value="1"/>
</dbReference>
<dbReference type="GO" id="GO:0016887">
    <property type="term" value="F:ATP hydrolysis activity"/>
    <property type="evidence" value="ECO:0007669"/>
    <property type="project" value="InterPro"/>
</dbReference>
<dbReference type="AlphaFoldDB" id="A0A1I7FKI0"/>
<dbReference type="InterPro" id="IPR017911">
    <property type="entry name" value="MacB-like_ATP-bd"/>
</dbReference>
<protein>
    <submittedName>
        <fullName evidence="9">Putative ABC transport system ATP-binding protein</fullName>
    </submittedName>
</protein>
<dbReference type="CDD" id="cd03255">
    <property type="entry name" value="ABC_MJ0796_LolCDE_FtsE"/>
    <property type="match status" value="1"/>
</dbReference>
<sequence length="240" mass="26184">MEQMKKDLLTVRTVVRSYGDGANTVAALDGVDLSVRAGEFAALVGPSGSGKTTLLNLIGALDQPDSGEVSVDGENLKTLTPARRSALRLHKLGFVFQSFNLIPVLSALENVEYVLQLQKRPAAERQERAKAMLDAVGLAQHMHRRPDELSGGQQQRVAVARALVGQPLLVLADEPTANLDSDTGEVLLQTMQRLNRELGTTFLFSTHDPMVMRHARRIVRMQDGKITEDSAHDVAQALRT</sequence>
<dbReference type="Gene3D" id="3.40.50.300">
    <property type="entry name" value="P-loop containing nucleotide triphosphate hydrolases"/>
    <property type="match status" value="1"/>
</dbReference>
<organism evidence="9 10">
    <name type="scientific">Pseudoduganella namucuonensis</name>
    <dbReference type="NCBI Taxonomy" id="1035707"/>
    <lineage>
        <taxon>Bacteria</taxon>
        <taxon>Pseudomonadati</taxon>
        <taxon>Pseudomonadota</taxon>
        <taxon>Betaproteobacteria</taxon>
        <taxon>Burkholderiales</taxon>
        <taxon>Oxalobacteraceae</taxon>
        <taxon>Telluria group</taxon>
        <taxon>Pseudoduganella</taxon>
    </lineage>
</organism>
<dbReference type="Pfam" id="PF00005">
    <property type="entry name" value="ABC_tran"/>
    <property type="match status" value="1"/>
</dbReference>
<keyword evidence="3" id="KW-0547">Nucleotide-binding</keyword>